<proteinExistence type="inferred from homology"/>
<dbReference type="PROSITE" id="PS50983">
    <property type="entry name" value="FE_B12_PBP"/>
    <property type="match status" value="1"/>
</dbReference>
<evidence type="ECO:0000256" key="1">
    <source>
        <dbReference type="ARBA" id="ARBA00008814"/>
    </source>
</evidence>
<dbReference type="Proteomes" id="UP000011760">
    <property type="component" value="Chromosome"/>
</dbReference>
<comment type="similarity">
    <text evidence="1">Belongs to the bacterial solute-binding protein 8 family.</text>
</comment>
<accession>M1UUL1</accession>
<reference evidence="4 5" key="1">
    <citation type="submission" date="2013-02" db="EMBL/GenBank/DDBJ databases">
        <title>The complete genome sequence of Corynebacterium callunae DSM 20147.</title>
        <authorList>
            <person name="Ruckert C."/>
            <person name="Albersmeier A."/>
            <person name="Kalinowski J."/>
        </authorList>
    </citation>
    <scope>NUCLEOTIDE SEQUENCE [LARGE SCALE GENOMIC DNA]</scope>
    <source>
        <strain evidence="4 5">DSM 20147</strain>
    </source>
</reference>
<dbReference type="HOGENOM" id="CLU_038034_7_1_11"/>
<dbReference type="GO" id="GO:0071281">
    <property type="term" value="P:cellular response to iron ion"/>
    <property type="evidence" value="ECO:0007669"/>
    <property type="project" value="TreeGrafter"/>
</dbReference>
<feature type="signal peptide" evidence="2">
    <location>
        <begin position="1"/>
        <end position="20"/>
    </location>
</feature>
<evidence type="ECO:0000259" key="3">
    <source>
        <dbReference type="PROSITE" id="PS50983"/>
    </source>
</evidence>
<evidence type="ECO:0000313" key="5">
    <source>
        <dbReference type="Proteomes" id="UP000011760"/>
    </source>
</evidence>
<dbReference type="KEGG" id="ccn:H924_07700"/>
<dbReference type="Pfam" id="PF01497">
    <property type="entry name" value="Peripla_BP_2"/>
    <property type="match status" value="1"/>
</dbReference>
<dbReference type="STRING" id="1121353.H924_07700"/>
<name>M1UUL1_9CORY</name>
<organism evidence="4 5">
    <name type="scientific">Corynebacterium callunae DSM 20147</name>
    <dbReference type="NCBI Taxonomy" id="1121353"/>
    <lineage>
        <taxon>Bacteria</taxon>
        <taxon>Bacillati</taxon>
        <taxon>Actinomycetota</taxon>
        <taxon>Actinomycetes</taxon>
        <taxon>Mycobacteriales</taxon>
        <taxon>Corynebacteriaceae</taxon>
        <taxon>Corynebacterium</taxon>
    </lineage>
</organism>
<protein>
    <recommendedName>
        <fullName evidence="3">Fe/B12 periplasmic-binding domain-containing protein</fullName>
    </recommendedName>
</protein>
<dbReference type="InterPro" id="IPR050902">
    <property type="entry name" value="ABC_Transporter_SBP"/>
</dbReference>
<dbReference type="AlphaFoldDB" id="M1UUL1"/>
<dbReference type="SUPFAM" id="SSF53807">
    <property type="entry name" value="Helical backbone' metal receptor"/>
    <property type="match status" value="1"/>
</dbReference>
<feature type="domain" description="Fe/B12 periplasmic-binding" evidence="3">
    <location>
        <begin position="47"/>
        <end position="319"/>
    </location>
</feature>
<sequence>MKKSVLATALAGSLLLSACAKPAETSDKAITVENCGATVSFDSAPEKVVLMDSAAVPTLNGLGVLDRVVAKAGAFPAGYYQEPLASTVANIPSLSERVDATGHVLISKEVVVASQPDLVIGETDTINRATLASNEIPVVDEPAFCGSLNHDVTFADVWSQIDTYGTIFDRKDEATALTSSLQQRLAELESQALTENKTVAIVYPTLGGGVMYAYGRGSMSNPLVEAAGLNNVFGDQSERVFEITAEELISRNPDYIIVLHSEGDPAAHIREVANLQGSDALQALHSGHVLPLFLNFAEPPSPLALDGLEKILDFLAEHP</sequence>
<dbReference type="Gene3D" id="3.40.50.1980">
    <property type="entry name" value="Nitrogenase molybdenum iron protein domain"/>
    <property type="match status" value="2"/>
</dbReference>
<evidence type="ECO:0000313" key="4">
    <source>
        <dbReference type="EMBL" id="AGG66982.1"/>
    </source>
</evidence>
<keyword evidence="5" id="KW-1185">Reference proteome</keyword>
<dbReference type="PATRIC" id="fig|1121353.3.peg.1570"/>
<dbReference type="PANTHER" id="PTHR30535:SF34">
    <property type="entry name" value="MOLYBDATE-BINDING PROTEIN MOLA"/>
    <property type="match status" value="1"/>
</dbReference>
<evidence type="ECO:0000256" key="2">
    <source>
        <dbReference type="SAM" id="SignalP"/>
    </source>
</evidence>
<dbReference type="eggNOG" id="COG0614">
    <property type="taxonomic scope" value="Bacteria"/>
</dbReference>
<dbReference type="PROSITE" id="PS51257">
    <property type="entry name" value="PROKAR_LIPOPROTEIN"/>
    <property type="match status" value="1"/>
</dbReference>
<dbReference type="RefSeq" id="WP_015651413.1">
    <property type="nucleotide sequence ID" value="NC_020506.1"/>
</dbReference>
<dbReference type="EMBL" id="CP004354">
    <property type="protein sequence ID" value="AGG66982.1"/>
    <property type="molecule type" value="Genomic_DNA"/>
</dbReference>
<keyword evidence="2" id="KW-0732">Signal</keyword>
<gene>
    <name evidence="4" type="ORF">H924_07700</name>
</gene>
<dbReference type="PANTHER" id="PTHR30535">
    <property type="entry name" value="VITAMIN B12-BINDING PROTEIN"/>
    <property type="match status" value="1"/>
</dbReference>
<feature type="chain" id="PRO_5039682091" description="Fe/B12 periplasmic-binding domain-containing protein" evidence="2">
    <location>
        <begin position="21"/>
        <end position="319"/>
    </location>
</feature>
<dbReference type="InterPro" id="IPR002491">
    <property type="entry name" value="ABC_transptr_periplasmic_BD"/>
</dbReference>